<protein>
    <submittedName>
        <fullName evidence="2">Uncharacterized protein</fullName>
    </submittedName>
</protein>
<reference evidence="2 3" key="1">
    <citation type="submission" date="2014-03" db="EMBL/GenBank/DDBJ databases">
        <title>The Genome Sequence of Plasmodium fragile nilgiri.</title>
        <authorList>
            <consortium name="The Broad Institute Genomics Platform"/>
            <consortium name="The Broad Institute Genome Sequencing Center for Infectious Disease"/>
            <person name="Neafsey D."/>
            <person name="Duraisingh M."/>
            <person name="Young S.K."/>
            <person name="Zeng Q."/>
            <person name="Gargeya S."/>
            <person name="Abouelleil A."/>
            <person name="Alvarado L."/>
            <person name="Chapman S.B."/>
            <person name="Gainer-Dewar J."/>
            <person name="Goldberg J."/>
            <person name="Griggs A."/>
            <person name="Gujja S."/>
            <person name="Hansen M."/>
            <person name="Howarth C."/>
            <person name="Imamovic A."/>
            <person name="Larimer J."/>
            <person name="Pearson M."/>
            <person name="Poon T.W."/>
            <person name="Priest M."/>
            <person name="Roberts A."/>
            <person name="Saif S."/>
            <person name="Shea T."/>
            <person name="Sykes S."/>
            <person name="Wortman J."/>
            <person name="Nusbaum C."/>
            <person name="Birren B."/>
        </authorList>
    </citation>
    <scope>NUCLEOTIDE SEQUENCE [LARGE SCALE GENOMIC DNA]</scope>
    <source>
        <strain evidence="3">nilgiri</strain>
    </source>
</reference>
<dbReference type="Proteomes" id="UP000054561">
    <property type="component" value="Unassembled WGS sequence"/>
</dbReference>
<dbReference type="EMBL" id="KQ001694">
    <property type="protein sequence ID" value="KJP86415.1"/>
    <property type="molecule type" value="Genomic_DNA"/>
</dbReference>
<accession>A0A0D9QH63</accession>
<dbReference type="VEuPathDB" id="PlasmoDB:AK88_03968"/>
<keyword evidence="3" id="KW-1185">Reference proteome</keyword>
<dbReference type="GeneID" id="24269282"/>
<gene>
    <name evidence="2" type="ORF">AK88_03968</name>
</gene>
<evidence type="ECO:0000313" key="2">
    <source>
        <dbReference type="EMBL" id="KJP86415.1"/>
    </source>
</evidence>
<evidence type="ECO:0000256" key="1">
    <source>
        <dbReference type="SAM" id="MobiDB-lite"/>
    </source>
</evidence>
<evidence type="ECO:0000313" key="3">
    <source>
        <dbReference type="Proteomes" id="UP000054561"/>
    </source>
</evidence>
<proteinExistence type="predicted"/>
<name>A0A0D9QH63_PLAFR</name>
<dbReference type="RefSeq" id="XP_012337001.1">
    <property type="nucleotide sequence ID" value="XM_012481578.1"/>
</dbReference>
<feature type="region of interest" description="Disordered" evidence="1">
    <location>
        <begin position="31"/>
        <end position="55"/>
    </location>
</feature>
<dbReference type="AlphaFoldDB" id="A0A0D9QH63"/>
<organism evidence="2 3">
    <name type="scientific">Plasmodium fragile</name>
    <dbReference type="NCBI Taxonomy" id="5857"/>
    <lineage>
        <taxon>Eukaryota</taxon>
        <taxon>Sar</taxon>
        <taxon>Alveolata</taxon>
        <taxon>Apicomplexa</taxon>
        <taxon>Aconoidasida</taxon>
        <taxon>Haemosporida</taxon>
        <taxon>Plasmodiidae</taxon>
        <taxon>Plasmodium</taxon>
        <taxon>Plasmodium (Plasmodium)</taxon>
    </lineage>
</organism>
<sequence length="253" mass="28902">MTKVKIKKKFKHSGTLEEDLKNNVVTKNKIFKKKKKGTKAASEKKTKKKRKDDVQKILNLANRQNEEDLDFSDYGNSISGDDVDGDGSQQVDKFLQFDDDIGGEEGFNDDDDVSHRENFMADKMVLSAQEISHYDTNGMDESNNILDDLDVKINPLGIERGAKLDNGKEVKAETSEQVITTSSSRCGIRTKKKCYQTDKKNSVGDGRQSANCKRAYVKRPSPKKQFYFLKTSTHRWRFRICSEICAHERLRCE</sequence>